<organism evidence="1">
    <name type="scientific">Arundo donax</name>
    <name type="common">Giant reed</name>
    <name type="synonym">Donax arundinaceus</name>
    <dbReference type="NCBI Taxonomy" id="35708"/>
    <lineage>
        <taxon>Eukaryota</taxon>
        <taxon>Viridiplantae</taxon>
        <taxon>Streptophyta</taxon>
        <taxon>Embryophyta</taxon>
        <taxon>Tracheophyta</taxon>
        <taxon>Spermatophyta</taxon>
        <taxon>Magnoliopsida</taxon>
        <taxon>Liliopsida</taxon>
        <taxon>Poales</taxon>
        <taxon>Poaceae</taxon>
        <taxon>PACMAD clade</taxon>
        <taxon>Arundinoideae</taxon>
        <taxon>Arundineae</taxon>
        <taxon>Arundo</taxon>
    </lineage>
</organism>
<reference evidence="1" key="2">
    <citation type="journal article" date="2015" name="Data Brief">
        <title>Shoot transcriptome of the giant reed, Arundo donax.</title>
        <authorList>
            <person name="Barrero R.A."/>
            <person name="Guerrero F.D."/>
            <person name="Moolhuijzen P."/>
            <person name="Goolsby J.A."/>
            <person name="Tidwell J."/>
            <person name="Bellgard S.E."/>
            <person name="Bellgard M.I."/>
        </authorList>
    </citation>
    <scope>NUCLEOTIDE SEQUENCE</scope>
    <source>
        <tissue evidence="1">Shoot tissue taken approximately 20 cm above the soil surface</tissue>
    </source>
</reference>
<protein>
    <submittedName>
        <fullName evidence="1">Uncharacterized protein</fullName>
    </submittedName>
</protein>
<dbReference type="AlphaFoldDB" id="A0A0A9BAG4"/>
<dbReference type="EMBL" id="GBRH01241588">
    <property type="protein sequence ID" value="JAD56307.1"/>
    <property type="molecule type" value="Transcribed_RNA"/>
</dbReference>
<proteinExistence type="predicted"/>
<accession>A0A0A9BAG4</accession>
<sequence length="58" mass="6445">MPKYLHGNSWILQGKCVATTSKSSSLHLIGDTWHLFMLGFNPEASTKPSSLEQLATRK</sequence>
<reference evidence="1" key="1">
    <citation type="submission" date="2014-09" db="EMBL/GenBank/DDBJ databases">
        <authorList>
            <person name="Magalhaes I.L.F."/>
            <person name="Oliveira U."/>
            <person name="Santos F.R."/>
            <person name="Vidigal T.H.D.A."/>
            <person name="Brescovit A.D."/>
            <person name="Santos A.J."/>
        </authorList>
    </citation>
    <scope>NUCLEOTIDE SEQUENCE</scope>
    <source>
        <tissue evidence="1">Shoot tissue taken approximately 20 cm above the soil surface</tissue>
    </source>
</reference>
<evidence type="ECO:0000313" key="1">
    <source>
        <dbReference type="EMBL" id="JAD56307.1"/>
    </source>
</evidence>
<name>A0A0A9BAG4_ARUDO</name>